<feature type="transmembrane region" description="Helical" evidence="9">
    <location>
        <begin position="246"/>
        <end position="267"/>
    </location>
</feature>
<dbReference type="GO" id="GO:0140359">
    <property type="term" value="F:ABC-type transporter activity"/>
    <property type="evidence" value="ECO:0007669"/>
    <property type="project" value="InterPro"/>
</dbReference>
<feature type="transmembrane region" description="Helical" evidence="9">
    <location>
        <begin position="288"/>
        <end position="314"/>
    </location>
</feature>
<feature type="transmembrane region" description="Helical" evidence="9">
    <location>
        <begin position="326"/>
        <end position="345"/>
    </location>
</feature>
<evidence type="ECO:0000256" key="2">
    <source>
        <dbReference type="ARBA" id="ARBA00014334"/>
    </source>
</evidence>
<dbReference type="GO" id="GO:0005524">
    <property type="term" value="F:ATP binding"/>
    <property type="evidence" value="ECO:0007669"/>
    <property type="project" value="UniProtKB-KW"/>
</dbReference>
<dbReference type="PANTHER" id="PTHR19229:SF205">
    <property type="entry name" value="ABC TRANSPORTER A FAMILY MEMBER 1-RELATED"/>
    <property type="match status" value="1"/>
</dbReference>
<comment type="subcellular location">
    <subcellularLocation>
        <location evidence="1">Membrane</location>
        <topology evidence="1">Multi-pass membrane protein</topology>
    </subcellularLocation>
</comment>
<name>A0AAV9IAS7_9RHOD</name>
<proteinExistence type="predicted"/>
<dbReference type="SMART" id="SM00382">
    <property type="entry name" value="AAA"/>
    <property type="match status" value="1"/>
</dbReference>
<dbReference type="PANTHER" id="PTHR19229">
    <property type="entry name" value="ATP-BINDING CASSETTE TRANSPORTER SUBFAMILY A ABCA"/>
    <property type="match status" value="1"/>
</dbReference>
<accession>A0AAV9IAS7</accession>
<dbReference type="InterPro" id="IPR013525">
    <property type="entry name" value="ABC2_TM"/>
</dbReference>
<evidence type="ECO:0000259" key="10">
    <source>
        <dbReference type="PROSITE" id="PS50893"/>
    </source>
</evidence>
<dbReference type="FunFam" id="3.40.50.300:FF:000665">
    <property type="entry name" value="ABC transporter A family member 2"/>
    <property type="match status" value="1"/>
</dbReference>
<dbReference type="Proteomes" id="UP001300502">
    <property type="component" value="Unassembled WGS sequence"/>
</dbReference>
<gene>
    <name evidence="11" type="ORF">GAYE_SCF04G2431</name>
</gene>
<dbReference type="InterPro" id="IPR003439">
    <property type="entry name" value="ABC_transporter-like_ATP-bd"/>
</dbReference>
<dbReference type="GO" id="GO:0016020">
    <property type="term" value="C:membrane"/>
    <property type="evidence" value="ECO:0007669"/>
    <property type="project" value="UniProtKB-SubCell"/>
</dbReference>
<evidence type="ECO:0000256" key="6">
    <source>
        <dbReference type="ARBA" id="ARBA00022840"/>
    </source>
</evidence>
<keyword evidence="5" id="KW-0547">Nucleotide-binding</keyword>
<dbReference type="Pfam" id="PF12698">
    <property type="entry name" value="ABC2_membrane_3"/>
    <property type="match status" value="1"/>
</dbReference>
<reference evidence="11 12" key="1">
    <citation type="submission" date="2022-07" db="EMBL/GenBank/DDBJ databases">
        <title>Genome-wide signatures of adaptation to extreme environments.</title>
        <authorList>
            <person name="Cho C.H."/>
            <person name="Yoon H.S."/>
        </authorList>
    </citation>
    <scope>NUCLEOTIDE SEQUENCE [LARGE SCALE GENOMIC DNA]</scope>
    <source>
        <strain evidence="11 12">108.79 E11</strain>
    </source>
</reference>
<evidence type="ECO:0000256" key="1">
    <source>
        <dbReference type="ARBA" id="ARBA00004141"/>
    </source>
</evidence>
<comment type="caution">
    <text evidence="11">The sequence shown here is derived from an EMBL/GenBank/DDBJ whole genome shotgun (WGS) entry which is preliminary data.</text>
</comment>
<dbReference type="InterPro" id="IPR003593">
    <property type="entry name" value="AAA+_ATPase"/>
</dbReference>
<dbReference type="InterPro" id="IPR026082">
    <property type="entry name" value="ABCA"/>
</dbReference>
<evidence type="ECO:0000256" key="9">
    <source>
        <dbReference type="SAM" id="Phobius"/>
    </source>
</evidence>
<keyword evidence="12" id="KW-1185">Reference proteome</keyword>
<evidence type="ECO:0000256" key="3">
    <source>
        <dbReference type="ARBA" id="ARBA00022448"/>
    </source>
</evidence>
<dbReference type="GO" id="GO:0016887">
    <property type="term" value="F:ATP hydrolysis activity"/>
    <property type="evidence" value="ECO:0007669"/>
    <property type="project" value="InterPro"/>
</dbReference>
<dbReference type="InterPro" id="IPR017871">
    <property type="entry name" value="ABC_transporter-like_CS"/>
</dbReference>
<sequence>MLTSFLDRNPFGKLLDRILVIVAKNFKLSFRNLIAVALQILVPLLFTFFIFAAKLSYTHNSIFKIYVSPDKDPKSHSMQDIPRCIPFRTPYCYTIAYVPFRGIGRNSSSGQTKTLDVSYWVEQLAKEHNIPDSEIIGFSNSSALNEFLYDNENTTQAAFIFEQENLDDIASGNISFIVQYNQTKQCDFPSSSFCYYQEEYLIPNMIRAMNEYLMKNLTGKNVELNFSRTIFPHPAISGELNAFREYGPFLLFGVYVLNFVFFLGELVNEKELKLRESMKMAGLGQAMYISTWFVTFFVSMLLTTFLLIAFGAAFQFEFYLSTAFGNYFLTFWIFSMALICWAFLFSTFTPKSSQVNYVGFVFFIVGYLIASSSPYVYGTNSSGKPYLKSDLFFLRYLFALIPSTMFYKCVYDMATYAISGHGLTWSERSSYTKTFPLTTCWVWMIWTSIVVMALAVYFDNVLPNEFGSRLPWYYPLSKYYWFGGRIAAKRRRMQLQSNSEWNSSLSQTRVSQRDKVAETSEEFVQTEAVSVGPEASVEESQSLQHIDDLQNRASSEQNISRSLTGEDEDVILEERAIKTGRIRSTAVVVINQLKKEFRTGFRKKFVAVNGLSLAIDEGHLFCLLGHNGAGKSTTFNILTGVLKPTSGDALIYSHSVSHEQSEIRRIMGVCPQHDILWKRLTGAEHVNLFATLKDIPRSNRKAEVEYRLNQVGLFEVGNKFASHYSGGMQRRLSVAIALTGDPKIVFLDEPTTGMDPVSRRHAWEMIEAAKAGRVIVLTTHSMEEADVLADRIGIMSKGRLRCLGTPLHLKNKFGTGYRLVILCKEADIVRNFVSRNIPETQETEMNRTPSNMIVLTFVLPRGISEKLAEFFSSLERQKDALNISDYSISMSSLEEVFLKVASKNNEEDNQMNTSQSYLSRLKSWFLKLWHHNQ</sequence>
<keyword evidence="4 9" id="KW-0812">Transmembrane</keyword>
<keyword evidence="8 9" id="KW-0472">Membrane</keyword>
<keyword evidence="6" id="KW-0067">ATP-binding</keyword>
<feature type="transmembrane region" description="Helical" evidence="9">
    <location>
        <begin position="33"/>
        <end position="53"/>
    </location>
</feature>
<dbReference type="Pfam" id="PF00005">
    <property type="entry name" value="ABC_tran"/>
    <property type="match status" value="1"/>
</dbReference>
<feature type="transmembrane region" description="Helical" evidence="9">
    <location>
        <begin position="440"/>
        <end position="458"/>
    </location>
</feature>
<evidence type="ECO:0000313" key="11">
    <source>
        <dbReference type="EMBL" id="KAK4524530.1"/>
    </source>
</evidence>
<feature type="transmembrane region" description="Helical" evidence="9">
    <location>
        <begin position="397"/>
        <end position="419"/>
    </location>
</feature>
<keyword evidence="3" id="KW-0813">Transport</keyword>
<evidence type="ECO:0000256" key="5">
    <source>
        <dbReference type="ARBA" id="ARBA00022741"/>
    </source>
</evidence>
<evidence type="ECO:0000256" key="7">
    <source>
        <dbReference type="ARBA" id="ARBA00022989"/>
    </source>
</evidence>
<evidence type="ECO:0000256" key="4">
    <source>
        <dbReference type="ARBA" id="ARBA00022692"/>
    </source>
</evidence>
<dbReference type="PROSITE" id="PS00211">
    <property type="entry name" value="ABC_TRANSPORTER_1"/>
    <property type="match status" value="1"/>
</dbReference>
<dbReference type="Gene3D" id="3.40.50.300">
    <property type="entry name" value="P-loop containing nucleotide triphosphate hydrolases"/>
    <property type="match status" value="1"/>
</dbReference>
<dbReference type="SUPFAM" id="SSF52540">
    <property type="entry name" value="P-loop containing nucleoside triphosphate hydrolases"/>
    <property type="match status" value="1"/>
</dbReference>
<dbReference type="EMBL" id="JANCYU010000024">
    <property type="protein sequence ID" value="KAK4524530.1"/>
    <property type="molecule type" value="Genomic_DNA"/>
</dbReference>
<dbReference type="CDD" id="cd03263">
    <property type="entry name" value="ABC_subfamily_A"/>
    <property type="match status" value="1"/>
</dbReference>
<feature type="domain" description="ABC transporter" evidence="10">
    <location>
        <begin position="582"/>
        <end position="822"/>
    </location>
</feature>
<feature type="transmembrane region" description="Helical" evidence="9">
    <location>
        <begin position="357"/>
        <end position="377"/>
    </location>
</feature>
<dbReference type="AlphaFoldDB" id="A0AAV9IAS7"/>
<dbReference type="GO" id="GO:0005319">
    <property type="term" value="F:lipid transporter activity"/>
    <property type="evidence" value="ECO:0007669"/>
    <property type="project" value="TreeGrafter"/>
</dbReference>
<organism evidence="11 12">
    <name type="scientific">Galdieria yellowstonensis</name>
    <dbReference type="NCBI Taxonomy" id="3028027"/>
    <lineage>
        <taxon>Eukaryota</taxon>
        <taxon>Rhodophyta</taxon>
        <taxon>Bangiophyceae</taxon>
        <taxon>Galdieriales</taxon>
        <taxon>Galdieriaceae</taxon>
        <taxon>Galdieria</taxon>
    </lineage>
</organism>
<evidence type="ECO:0000256" key="8">
    <source>
        <dbReference type="ARBA" id="ARBA00023136"/>
    </source>
</evidence>
<keyword evidence="7 9" id="KW-1133">Transmembrane helix</keyword>
<dbReference type="PROSITE" id="PS50893">
    <property type="entry name" value="ABC_TRANSPORTER_2"/>
    <property type="match status" value="1"/>
</dbReference>
<dbReference type="InterPro" id="IPR027417">
    <property type="entry name" value="P-loop_NTPase"/>
</dbReference>
<evidence type="ECO:0000313" key="12">
    <source>
        <dbReference type="Proteomes" id="UP001300502"/>
    </source>
</evidence>
<protein>
    <recommendedName>
        <fullName evidence="2">Probable ATP-dependent transporter ycf16</fullName>
    </recommendedName>
</protein>